<gene>
    <name evidence="2" type="ORF">CLV33_10772</name>
</gene>
<evidence type="ECO:0000256" key="1">
    <source>
        <dbReference type="SAM" id="Phobius"/>
    </source>
</evidence>
<protein>
    <recommendedName>
        <fullName evidence="4">Glycosyltransferase RgtA/B/C/D-like domain-containing protein</fullName>
    </recommendedName>
</protein>
<name>A0A362X4L8_9FLAO</name>
<feature type="transmembrane region" description="Helical" evidence="1">
    <location>
        <begin position="407"/>
        <end position="426"/>
    </location>
</feature>
<dbReference type="RefSeq" id="WP_105474159.1">
    <property type="nucleotide sequence ID" value="NZ_PVEO01000007.1"/>
</dbReference>
<keyword evidence="1" id="KW-0472">Membrane</keyword>
<feature type="transmembrane region" description="Helical" evidence="1">
    <location>
        <begin position="117"/>
        <end position="135"/>
    </location>
</feature>
<dbReference type="EMBL" id="PVEO01000007">
    <property type="protein sequence ID" value="PQV47290.1"/>
    <property type="molecule type" value="Genomic_DNA"/>
</dbReference>
<dbReference type="Proteomes" id="UP000251545">
    <property type="component" value="Unassembled WGS sequence"/>
</dbReference>
<feature type="transmembrane region" description="Helical" evidence="1">
    <location>
        <begin position="214"/>
        <end position="233"/>
    </location>
</feature>
<sequence length="430" mass="50747">MKYFKNLSVTTKIILIIFVATWSIHLFYSNIDFSFKEIGDPDRYFSAFDFYLNHDYNTTITKGSSYLYNLINHLFFKIFDDVKKAFLFTNIISQLLVLILGILLLIKVNRKINSKSFYAVLSIYVFNILSLKAFRYSNNDVFQTVFFMLIIFLFLIAYEKKTKYHYLFFIIGIICAICTLIRPTSQIIIVVVLFSIILLEFLKKSTIFSYSKSLLLFFVPLMSIVLMCHYPSIQEKGKLGFYDKNFNEGANWLQRNYLAVKKMEAGELPVHKNSIFRETPFSEVNQYLKKNGVASLPRNQKEFLMKDPMLVLKLSIYNLGFLSLKYFRFYGFLIIFPFMYLFTKPYISMRKYPLYVFLFAMLLISTIVLTLMEFRWVIGYDILLCICILISLKYFAHTKLQPKMPYVIKTSLILVSIFNILLTFFIKSSY</sequence>
<feature type="transmembrane region" description="Helical" evidence="1">
    <location>
        <begin position="316"/>
        <end position="342"/>
    </location>
</feature>
<reference evidence="2 3" key="1">
    <citation type="submission" date="2018-02" db="EMBL/GenBank/DDBJ databases">
        <title>Genomic Encyclopedia of Archaeal and Bacterial Type Strains, Phase II (KMG-II): from individual species to whole genera.</title>
        <authorList>
            <person name="Goeker M."/>
        </authorList>
    </citation>
    <scope>NUCLEOTIDE SEQUENCE [LARGE SCALE GENOMIC DNA]</scope>
    <source>
        <strain evidence="2 3">DSM 21165</strain>
    </source>
</reference>
<proteinExistence type="predicted"/>
<feature type="transmembrane region" description="Helical" evidence="1">
    <location>
        <begin position="187"/>
        <end position="202"/>
    </location>
</feature>
<feature type="transmembrane region" description="Helical" evidence="1">
    <location>
        <begin position="141"/>
        <end position="158"/>
    </location>
</feature>
<evidence type="ECO:0008006" key="4">
    <source>
        <dbReference type="Google" id="ProtNLM"/>
    </source>
</evidence>
<evidence type="ECO:0000313" key="3">
    <source>
        <dbReference type="Proteomes" id="UP000251545"/>
    </source>
</evidence>
<feature type="transmembrane region" description="Helical" evidence="1">
    <location>
        <begin position="378"/>
        <end position="395"/>
    </location>
</feature>
<organism evidence="2 3">
    <name type="scientific">Jejuia pallidilutea</name>
    <dbReference type="NCBI Taxonomy" id="504487"/>
    <lineage>
        <taxon>Bacteria</taxon>
        <taxon>Pseudomonadati</taxon>
        <taxon>Bacteroidota</taxon>
        <taxon>Flavobacteriia</taxon>
        <taxon>Flavobacteriales</taxon>
        <taxon>Flavobacteriaceae</taxon>
        <taxon>Jejuia</taxon>
    </lineage>
</organism>
<feature type="transmembrane region" description="Helical" evidence="1">
    <location>
        <begin position="354"/>
        <end position="372"/>
    </location>
</feature>
<keyword evidence="1" id="KW-0812">Transmembrane</keyword>
<feature type="transmembrane region" description="Helical" evidence="1">
    <location>
        <begin position="85"/>
        <end position="105"/>
    </location>
</feature>
<comment type="caution">
    <text evidence="2">The sequence shown here is derived from an EMBL/GenBank/DDBJ whole genome shotgun (WGS) entry which is preliminary data.</text>
</comment>
<evidence type="ECO:0000313" key="2">
    <source>
        <dbReference type="EMBL" id="PQV47290.1"/>
    </source>
</evidence>
<keyword evidence="1" id="KW-1133">Transmembrane helix</keyword>
<accession>A0A362X4L8</accession>
<dbReference type="AlphaFoldDB" id="A0A362X4L8"/>
<feature type="transmembrane region" description="Helical" evidence="1">
    <location>
        <begin position="12"/>
        <end position="31"/>
    </location>
</feature>
<feature type="transmembrane region" description="Helical" evidence="1">
    <location>
        <begin position="165"/>
        <end position="181"/>
    </location>
</feature>